<keyword evidence="2" id="KW-0808">Transferase</keyword>
<keyword evidence="2" id="KW-0489">Methyltransferase</keyword>
<name>A0ABT6EWB7_9SYNE</name>
<dbReference type="GO" id="GO:0032259">
    <property type="term" value="P:methylation"/>
    <property type="evidence" value="ECO:0007669"/>
    <property type="project" value="UniProtKB-KW"/>
</dbReference>
<dbReference type="NCBIfam" id="TIGR01444">
    <property type="entry name" value="fkbM_fam"/>
    <property type="match status" value="1"/>
</dbReference>
<dbReference type="Gene3D" id="3.40.50.150">
    <property type="entry name" value="Vaccinia Virus protein VP39"/>
    <property type="match status" value="1"/>
</dbReference>
<dbReference type="PANTHER" id="PTHR34203:SF15">
    <property type="entry name" value="SLL1173 PROTEIN"/>
    <property type="match status" value="1"/>
</dbReference>
<reference evidence="2" key="1">
    <citation type="journal article" date="2022" name="Genome Biol. Evol.">
        <title>A New Gene Family Diagnostic for Intracellular Biomineralization of Amorphous Ca Carbonates by Cyanobacteria.</title>
        <authorList>
            <person name="Benzerara K."/>
            <person name="Duprat E."/>
            <person name="Bitard-Feildel T."/>
            <person name="Caumes G."/>
            <person name="Cassier-Chauvat C."/>
            <person name="Chauvat F."/>
            <person name="Dezi M."/>
            <person name="Diop S.I."/>
            <person name="Gaschignard G."/>
            <person name="Gorgen S."/>
            <person name="Gugger M."/>
            <person name="Lopez-Garcia P."/>
            <person name="Millet M."/>
            <person name="Skouri-Panet F."/>
            <person name="Moreira D."/>
            <person name="Callebaut I."/>
        </authorList>
    </citation>
    <scope>NUCLEOTIDE SEQUENCE</scope>
    <source>
        <strain evidence="2">G9</strain>
    </source>
</reference>
<gene>
    <name evidence="2" type="ORF">L3556_03885</name>
</gene>
<organism evidence="2 3">
    <name type="scientific">Candidatus Synechococcus calcipolaris G9</name>
    <dbReference type="NCBI Taxonomy" id="1497997"/>
    <lineage>
        <taxon>Bacteria</taxon>
        <taxon>Bacillati</taxon>
        <taxon>Cyanobacteriota</taxon>
        <taxon>Cyanophyceae</taxon>
        <taxon>Synechococcales</taxon>
        <taxon>Synechococcaceae</taxon>
        <taxon>Synechococcus</taxon>
    </lineage>
</organism>
<reference evidence="2" key="2">
    <citation type="submission" date="2022-01" db="EMBL/GenBank/DDBJ databases">
        <authorList>
            <person name="Zivanovic Y."/>
            <person name="Moreira D."/>
            <person name="Lopez-Garcia P."/>
        </authorList>
    </citation>
    <scope>NUCLEOTIDE SEQUENCE</scope>
    <source>
        <strain evidence="2">G9</strain>
    </source>
</reference>
<dbReference type="SUPFAM" id="SSF53335">
    <property type="entry name" value="S-adenosyl-L-methionine-dependent methyltransferases"/>
    <property type="match status" value="1"/>
</dbReference>
<comment type="caution">
    <text evidence="2">The sequence shown here is derived from an EMBL/GenBank/DDBJ whole genome shotgun (WGS) entry which is preliminary data.</text>
</comment>
<sequence length="249" mass="27732">MTRLLESDRDLDIYLFGSRIHINSIQEHGYLRMSRLCTSSQFLRDEVQIVFYLAALLPHADAFLDLGANVGIFSALLVRLRSLYPDLKFYAFEPHPETYQRLVKTLGDTPVETHCVALSNQAGELTFIGGAVSNIFTSEAYRSAFHGATAETMTLPARRLDSFAIDGDRLLLKVDVEGQELEVLEGAEAFFKEDRVYGIYLDGYRNPGVTTFLQGYGFEIEAIRDSAQGTGHAGGFSGYLAMKPKSHKT</sequence>
<dbReference type="InterPro" id="IPR006342">
    <property type="entry name" value="FkbM_mtfrase"/>
</dbReference>
<evidence type="ECO:0000313" key="3">
    <source>
        <dbReference type="Proteomes" id="UP001154265"/>
    </source>
</evidence>
<keyword evidence="3" id="KW-1185">Reference proteome</keyword>
<dbReference type="InterPro" id="IPR029063">
    <property type="entry name" value="SAM-dependent_MTases_sf"/>
</dbReference>
<dbReference type="InterPro" id="IPR052514">
    <property type="entry name" value="SAM-dependent_MTase"/>
</dbReference>
<dbReference type="PANTHER" id="PTHR34203">
    <property type="entry name" value="METHYLTRANSFERASE, FKBM FAMILY PROTEIN"/>
    <property type="match status" value="1"/>
</dbReference>
<dbReference type="EMBL" id="JAKKUT010000002">
    <property type="protein sequence ID" value="MDG2990077.1"/>
    <property type="molecule type" value="Genomic_DNA"/>
</dbReference>
<evidence type="ECO:0000313" key="2">
    <source>
        <dbReference type="EMBL" id="MDG2990077.1"/>
    </source>
</evidence>
<protein>
    <submittedName>
        <fullName evidence="2">FkbM family methyltransferase</fullName>
    </submittedName>
</protein>
<dbReference type="GO" id="GO:0008168">
    <property type="term" value="F:methyltransferase activity"/>
    <property type="evidence" value="ECO:0007669"/>
    <property type="project" value="UniProtKB-KW"/>
</dbReference>
<evidence type="ECO:0000259" key="1">
    <source>
        <dbReference type="Pfam" id="PF05050"/>
    </source>
</evidence>
<dbReference type="RefSeq" id="WP_277865995.1">
    <property type="nucleotide sequence ID" value="NZ_JAKKUT010000002.1"/>
</dbReference>
<accession>A0ABT6EWB7</accession>
<proteinExistence type="predicted"/>
<dbReference type="Pfam" id="PF05050">
    <property type="entry name" value="Methyltransf_21"/>
    <property type="match status" value="1"/>
</dbReference>
<dbReference type="Proteomes" id="UP001154265">
    <property type="component" value="Unassembled WGS sequence"/>
</dbReference>
<feature type="domain" description="Methyltransferase FkbM" evidence="1">
    <location>
        <begin position="65"/>
        <end position="201"/>
    </location>
</feature>